<protein>
    <submittedName>
        <fullName evidence="1">Uncharacterized protein</fullName>
    </submittedName>
</protein>
<comment type="caution">
    <text evidence="1">The sequence shown here is derived from an EMBL/GenBank/DDBJ whole genome shotgun (WGS) entry which is preliminary data.</text>
</comment>
<sequence>MAKTLVFTPIPFALNEVPLGSLVTDILRPHRSVEVIKPAHPDDSKSSDQDGFDGVLKSEVASGFFAQLTRLLHLSRDKSRNVSLHVTAEQGKENWLKNPEKFWEDMLTKDETKGAASTFLSGVYKQGDAWFVTATRTFVDSTVEVENGKGTEWKIDAEVPAGKIALAAAGIPAGDIGDAGDIGGGWTRTRTGGGIERFMVSGERIFSIEFRKVVIEKYEQGVSGEVPKDKTVIKTLPDFRGGQDTGGDMVVEESYLVGLDSRGDTLEDYNDELDELEGSGQVGIIRDEEGNAVYIDPKWVEYEEPEQLPGRSRSSNT</sequence>
<evidence type="ECO:0000313" key="2">
    <source>
        <dbReference type="Proteomes" id="UP001172102"/>
    </source>
</evidence>
<accession>A0AA40E307</accession>
<keyword evidence="2" id="KW-1185">Reference proteome</keyword>
<evidence type="ECO:0000313" key="1">
    <source>
        <dbReference type="EMBL" id="KAK0726139.1"/>
    </source>
</evidence>
<gene>
    <name evidence="1" type="ORF">B0H67DRAFT_572402</name>
</gene>
<dbReference type="AlphaFoldDB" id="A0AA40E307"/>
<dbReference type="Proteomes" id="UP001172102">
    <property type="component" value="Unassembled WGS sequence"/>
</dbReference>
<organism evidence="1 2">
    <name type="scientific">Lasiosphaeris hirsuta</name>
    <dbReference type="NCBI Taxonomy" id="260670"/>
    <lineage>
        <taxon>Eukaryota</taxon>
        <taxon>Fungi</taxon>
        <taxon>Dikarya</taxon>
        <taxon>Ascomycota</taxon>
        <taxon>Pezizomycotina</taxon>
        <taxon>Sordariomycetes</taxon>
        <taxon>Sordariomycetidae</taxon>
        <taxon>Sordariales</taxon>
        <taxon>Lasiosphaeriaceae</taxon>
        <taxon>Lasiosphaeris</taxon>
    </lineage>
</organism>
<reference evidence="1" key="1">
    <citation type="submission" date="2023-06" db="EMBL/GenBank/DDBJ databases">
        <title>Genome-scale phylogeny and comparative genomics of the fungal order Sordariales.</title>
        <authorList>
            <consortium name="Lawrence Berkeley National Laboratory"/>
            <person name="Hensen N."/>
            <person name="Bonometti L."/>
            <person name="Westerberg I."/>
            <person name="Brannstrom I.O."/>
            <person name="Guillou S."/>
            <person name="Cros-Aarteil S."/>
            <person name="Calhoun S."/>
            <person name="Haridas S."/>
            <person name="Kuo A."/>
            <person name="Mondo S."/>
            <person name="Pangilinan J."/>
            <person name="Riley R."/>
            <person name="Labutti K."/>
            <person name="Andreopoulos B."/>
            <person name="Lipzen A."/>
            <person name="Chen C."/>
            <person name="Yanf M."/>
            <person name="Daum C."/>
            <person name="Ng V."/>
            <person name="Clum A."/>
            <person name="Steindorff A."/>
            <person name="Ohm R."/>
            <person name="Martin F."/>
            <person name="Silar P."/>
            <person name="Natvig D."/>
            <person name="Lalanne C."/>
            <person name="Gautier V."/>
            <person name="Ament-Velasquez S.L."/>
            <person name="Kruys A."/>
            <person name="Hutchinson M.I."/>
            <person name="Powell A.J."/>
            <person name="Barry K."/>
            <person name="Miller A.N."/>
            <person name="Grigoriev I.V."/>
            <person name="Debuchy R."/>
            <person name="Gladieux P."/>
            <person name="Thoren M.H."/>
            <person name="Johannesson H."/>
        </authorList>
    </citation>
    <scope>NUCLEOTIDE SEQUENCE</scope>
    <source>
        <strain evidence="1">SMH4607-1</strain>
    </source>
</reference>
<name>A0AA40E307_9PEZI</name>
<dbReference type="EMBL" id="JAUKUA010000002">
    <property type="protein sequence ID" value="KAK0726139.1"/>
    <property type="molecule type" value="Genomic_DNA"/>
</dbReference>
<proteinExistence type="predicted"/>